<sequence length="43" mass="4845">MSRTQIASELRDKKREQARGLLIETFVGLAIVLWVVARFATGI</sequence>
<dbReference type="Proteomes" id="UP000022447">
    <property type="component" value="Unassembled WGS sequence"/>
</dbReference>
<evidence type="ECO:0000313" key="3">
    <source>
        <dbReference type="Proteomes" id="UP000022447"/>
    </source>
</evidence>
<name>X7EDJ3_9RHOB</name>
<protein>
    <submittedName>
        <fullName evidence="2">Uncharacterized protein</fullName>
    </submittedName>
</protein>
<feature type="transmembrane region" description="Helical" evidence="1">
    <location>
        <begin position="21"/>
        <end position="40"/>
    </location>
</feature>
<organism evidence="2 3">
    <name type="scientific">Roseivivax halodurans JCM 10272</name>
    <dbReference type="NCBI Taxonomy" id="1449350"/>
    <lineage>
        <taxon>Bacteria</taxon>
        <taxon>Pseudomonadati</taxon>
        <taxon>Pseudomonadota</taxon>
        <taxon>Alphaproteobacteria</taxon>
        <taxon>Rhodobacterales</taxon>
        <taxon>Roseobacteraceae</taxon>
        <taxon>Roseivivax</taxon>
    </lineage>
</organism>
<keyword evidence="1" id="KW-0812">Transmembrane</keyword>
<evidence type="ECO:0000313" key="2">
    <source>
        <dbReference type="EMBL" id="ETX13266.1"/>
    </source>
</evidence>
<evidence type="ECO:0000256" key="1">
    <source>
        <dbReference type="SAM" id="Phobius"/>
    </source>
</evidence>
<gene>
    <name evidence="2" type="ORF">OCH239_12530</name>
</gene>
<keyword evidence="3" id="KW-1185">Reference proteome</keyword>
<dbReference type="EMBL" id="JALZ01000031">
    <property type="protein sequence ID" value="ETX13266.1"/>
    <property type="molecule type" value="Genomic_DNA"/>
</dbReference>
<accession>X7EDJ3</accession>
<keyword evidence="1" id="KW-1133">Transmembrane helix</keyword>
<dbReference type="AlphaFoldDB" id="X7EDJ3"/>
<comment type="caution">
    <text evidence="2">The sequence shown here is derived from an EMBL/GenBank/DDBJ whole genome shotgun (WGS) entry which is preliminary data.</text>
</comment>
<proteinExistence type="predicted"/>
<dbReference type="RefSeq" id="WP_280111379.1">
    <property type="nucleotide sequence ID" value="NZ_JALZ01000031.1"/>
</dbReference>
<keyword evidence="1" id="KW-0472">Membrane</keyword>
<reference evidence="2 3" key="1">
    <citation type="submission" date="2014-01" db="EMBL/GenBank/DDBJ databases">
        <title>Roseivivax halodurans JCM 10272 Genome Sequencing.</title>
        <authorList>
            <person name="Lai Q."/>
            <person name="Li G."/>
            <person name="Shao Z."/>
        </authorList>
    </citation>
    <scope>NUCLEOTIDE SEQUENCE [LARGE SCALE GENOMIC DNA]</scope>
    <source>
        <strain evidence="2 3">JCM 10272</strain>
    </source>
</reference>